<dbReference type="GO" id="GO:0035673">
    <property type="term" value="F:oligopeptide transmembrane transporter activity"/>
    <property type="evidence" value="ECO:0007669"/>
    <property type="project" value="InterPro"/>
</dbReference>
<evidence type="ECO:0000313" key="11">
    <source>
        <dbReference type="Proteomes" id="UP000070133"/>
    </source>
</evidence>
<dbReference type="NCBIfam" id="TIGR00727">
    <property type="entry name" value="ISP4_OPT"/>
    <property type="match status" value="1"/>
</dbReference>
<gene>
    <name evidence="10" type="ORF">AC578_10839</name>
</gene>
<sequence length="801" mass="90056">MGSPLTCAKFEEEIDVRGAAKVAEDEKTNVAVQAQAIQDVKAIEKNHHFDPNLPDDEIEKLREAAKTNNLESVISIEKDFTEDSPYEAVRAAVRNTDGEEVANTFRAWVLGFTFVTASAGLNMFLSMRSPAIQIPTVVIMLLVYPFGCLWARVMPSRTFHTFGLEWSTNPGPFTIKEHAVVTLMANVTYGYAYATDALLALDAKPLYNLHLGWGFQLLFTLSSQIIGIAISGMFRRFLVWPAALLWPANFSMTTLLYAMHDKKKLDPAKTNGWTISGYRFFTYVTIGSFVWYWFPGVIWQGLSVFSFVTWIRPNNATLNQLFGGFTGLSLIPLTLEWTYVIGYLSDPLLAPTFAHLNTLVGLFVFMIFTTIGISYTGVLYSDYLPINTSTTFDNTQSQYNVTKIMTPDFSFDVAKYKKYSPLFLAPTFALNYGLSFAALTASIVHTVIFHGKEVWYRFRAARNQEPDVHMRLMSKYKEAPDWWYAILFVVSVAMGLGVALGYSTQLPWWTYFVSIILALVFVIPCCMILGIANILLSLNVISPFLAGFMIPGKPIGVMIFKVYSTIVLGQSQTYTSDLKFAHYMKVPPRTTFACQVAATIWAAFVQIATMNWTLGAIDNVCTSTQKDHFTCPNGRTFFSSSIVWGLIGPKRMFGAGSIYHTFNFFWLLGALLPIAFWAILRAWPSKKIRWIHAPVMLGALGWLPPATPLSFSSWAIVGLIFNYWIRRRFHGWWTYYNYLTAAALDCGLLIATIVIFLAITLPDVTVPQWWGNVQVFETMDSLGTAIRKTVADGETFGPQTW</sequence>
<dbReference type="Proteomes" id="UP000070133">
    <property type="component" value="Unassembled WGS sequence"/>
</dbReference>
<feature type="transmembrane region" description="Helical" evidence="9">
    <location>
        <begin position="429"/>
        <end position="449"/>
    </location>
</feature>
<organism evidence="10 11">
    <name type="scientific">Pseudocercospora eumusae</name>
    <dbReference type="NCBI Taxonomy" id="321146"/>
    <lineage>
        <taxon>Eukaryota</taxon>
        <taxon>Fungi</taxon>
        <taxon>Dikarya</taxon>
        <taxon>Ascomycota</taxon>
        <taxon>Pezizomycotina</taxon>
        <taxon>Dothideomycetes</taxon>
        <taxon>Dothideomycetidae</taxon>
        <taxon>Mycosphaerellales</taxon>
        <taxon>Mycosphaerellaceae</taxon>
        <taxon>Pseudocercospora</taxon>
    </lineage>
</organism>
<evidence type="ECO:0000256" key="8">
    <source>
        <dbReference type="ARBA" id="ARBA00023136"/>
    </source>
</evidence>
<name>A0A139H8Z2_9PEZI</name>
<evidence type="ECO:0000256" key="5">
    <source>
        <dbReference type="ARBA" id="ARBA00022856"/>
    </source>
</evidence>
<keyword evidence="11" id="KW-1185">Reference proteome</keyword>
<feature type="transmembrane region" description="Helical" evidence="9">
    <location>
        <begin position="356"/>
        <end position="375"/>
    </location>
</feature>
<feature type="transmembrane region" description="Helical" evidence="9">
    <location>
        <begin position="107"/>
        <end position="125"/>
    </location>
</feature>
<dbReference type="Pfam" id="PF03169">
    <property type="entry name" value="OPT"/>
    <property type="match status" value="1"/>
</dbReference>
<dbReference type="EMBL" id="LFZN01000104">
    <property type="protein sequence ID" value="KXS98887.1"/>
    <property type="molecule type" value="Genomic_DNA"/>
</dbReference>
<feature type="transmembrane region" description="Helical" evidence="9">
    <location>
        <begin position="211"/>
        <end position="231"/>
    </location>
</feature>
<feature type="transmembrane region" description="Helical" evidence="9">
    <location>
        <begin position="322"/>
        <end position="344"/>
    </location>
</feature>
<feature type="transmembrane region" description="Helical" evidence="9">
    <location>
        <begin position="658"/>
        <end position="680"/>
    </location>
</feature>
<evidence type="ECO:0000313" key="10">
    <source>
        <dbReference type="EMBL" id="KXS98887.1"/>
    </source>
</evidence>
<evidence type="ECO:0000256" key="7">
    <source>
        <dbReference type="ARBA" id="ARBA00022989"/>
    </source>
</evidence>
<evidence type="ECO:0000256" key="2">
    <source>
        <dbReference type="ARBA" id="ARBA00008807"/>
    </source>
</evidence>
<dbReference type="OrthoDB" id="9986677at2759"/>
<keyword evidence="7 9" id="KW-1133">Transmembrane helix</keyword>
<keyword evidence="4 9" id="KW-0812">Transmembrane</keyword>
<reference evidence="10 11" key="1">
    <citation type="submission" date="2015-07" db="EMBL/GenBank/DDBJ databases">
        <title>Comparative genomics of the Sigatoka disease complex on banana suggests a link between parallel evolutionary changes in Pseudocercospora fijiensis and Pseudocercospora eumusae and increased virulence on the banana host.</title>
        <authorList>
            <person name="Chang T.-C."/>
            <person name="Salvucci A."/>
            <person name="Crous P.W."/>
            <person name="Stergiopoulos I."/>
        </authorList>
    </citation>
    <scope>NUCLEOTIDE SEQUENCE [LARGE SCALE GENOMIC DNA]</scope>
    <source>
        <strain evidence="10 11">CBS 114824</strain>
    </source>
</reference>
<feature type="transmembrane region" description="Helical" evidence="9">
    <location>
        <begin position="280"/>
        <end position="302"/>
    </location>
</feature>
<keyword evidence="6" id="KW-0653">Protein transport</keyword>
<evidence type="ECO:0000256" key="4">
    <source>
        <dbReference type="ARBA" id="ARBA00022692"/>
    </source>
</evidence>
<proteinExistence type="inferred from homology"/>
<evidence type="ECO:0000256" key="1">
    <source>
        <dbReference type="ARBA" id="ARBA00004141"/>
    </source>
</evidence>
<feature type="transmembrane region" description="Helical" evidence="9">
    <location>
        <begin position="131"/>
        <end position="151"/>
    </location>
</feature>
<comment type="similarity">
    <text evidence="2">Belongs to the oligopeptide OPT transporter family.</text>
</comment>
<feature type="transmembrane region" description="Helical" evidence="9">
    <location>
        <begin position="482"/>
        <end position="502"/>
    </location>
</feature>
<evidence type="ECO:0000256" key="6">
    <source>
        <dbReference type="ARBA" id="ARBA00022927"/>
    </source>
</evidence>
<keyword evidence="5" id="KW-0571">Peptide transport</keyword>
<comment type="subcellular location">
    <subcellularLocation>
        <location evidence="1">Membrane</location>
        <topology evidence="1">Multi-pass membrane protein</topology>
    </subcellularLocation>
</comment>
<evidence type="ECO:0000256" key="9">
    <source>
        <dbReference type="SAM" id="Phobius"/>
    </source>
</evidence>
<accession>A0A139H8Z2</accession>
<comment type="caution">
    <text evidence="10">The sequence shown here is derived from an EMBL/GenBank/DDBJ whole genome shotgun (WGS) entry which is preliminary data.</text>
</comment>
<dbReference type="PANTHER" id="PTHR22601">
    <property type="entry name" value="ISP4 LIKE PROTEIN"/>
    <property type="match status" value="1"/>
</dbReference>
<dbReference type="GO" id="GO:0015031">
    <property type="term" value="P:protein transport"/>
    <property type="evidence" value="ECO:0007669"/>
    <property type="project" value="UniProtKB-KW"/>
</dbReference>
<dbReference type="AlphaFoldDB" id="A0A139H8Z2"/>
<evidence type="ECO:0000256" key="3">
    <source>
        <dbReference type="ARBA" id="ARBA00022448"/>
    </source>
</evidence>
<protein>
    <recommendedName>
        <fullName evidence="12">OPT family small oligopeptide transporter</fullName>
    </recommendedName>
</protein>
<dbReference type="InterPro" id="IPR004648">
    <property type="entry name" value="Oligpept_transpt"/>
</dbReference>
<keyword evidence="8 9" id="KW-0472">Membrane</keyword>
<evidence type="ECO:0008006" key="12">
    <source>
        <dbReference type="Google" id="ProtNLM"/>
    </source>
</evidence>
<dbReference type="GO" id="GO:0016020">
    <property type="term" value="C:membrane"/>
    <property type="evidence" value="ECO:0007669"/>
    <property type="project" value="UniProtKB-SubCell"/>
</dbReference>
<feature type="transmembrane region" description="Helical" evidence="9">
    <location>
        <begin position="237"/>
        <end position="259"/>
    </location>
</feature>
<keyword evidence="3" id="KW-0813">Transport</keyword>
<feature type="transmembrane region" description="Helical" evidence="9">
    <location>
        <begin position="736"/>
        <end position="759"/>
    </location>
</feature>
<feature type="transmembrane region" description="Helical" evidence="9">
    <location>
        <begin position="700"/>
        <end position="724"/>
    </location>
</feature>
<dbReference type="NCBIfam" id="TIGR00728">
    <property type="entry name" value="OPT_sfam"/>
    <property type="match status" value="1"/>
</dbReference>
<dbReference type="InterPro" id="IPR004813">
    <property type="entry name" value="OPT"/>
</dbReference>
<feature type="transmembrane region" description="Helical" evidence="9">
    <location>
        <begin position="508"/>
        <end position="536"/>
    </location>
</feature>